<reference evidence="3 4" key="1">
    <citation type="submission" date="2024-09" db="EMBL/GenBank/DDBJ databases">
        <authorList>
            <person name="Sun Q."/>
            <person name="Mori K."/>
        </authorList>
    </citation>
    <scope>NUCLEOTIDE SEQUENCE [LARGE SCALE GENOMIC DNA]</scope>
    <source>
        <strain evidence="3 4">KCTC 42086</strain>
    </source>
</reference>
<dbReference type="RefSeq" id="WP_052174834.1">
    <property type="nucleotide sequence ID" value="NZ_JBHMQU010000037.1"/>
</dbReference>
<evidence type="ECO:0000256" key="1">
    <source>
        <dbReference type="SAM" id="MobiDB-lite"/>
    </source>
</evidence>
<proteinExistence type="predicted"/>
<dbReference type="InterPro" id="IPR008471">
    <property type="entry name" value="MnmC-like_methylTransf"/>
</dbReference>
<dbReference type="EMBL" id="JBHMQU010000037">
    <property type="protein sequence ID" value="MFC0812205.1"/>
    <property type="molecule type" value="Genomic_DNA"/>
</dbReference>
<dbReference type="InterPro" id="IPR029063">
    <property type="entry name" value="SAM-dependent_MTases_sf"/>
</dbReference>
<dbReference type="Gene3D" id="3.40.50.150">
    <property type="entry name" value="Vaccinia Virus protein VP39"/>
    <property type="match status" value="1"/>
</dbReference>
<dbReference type="PANTHER" id="PTHR39963:SF1">
    <property type="entry name" value="MNMC-LIKE METHYLTRANSFERASE DOMAIN-CONTAINING PROTEIN"/>
    <property type="match status" value="1"/>
</dbReference>
<dbReference type="PANTHER" id="PTHR39963">
    <property type="entry name" value="SLL0983 PROTEIN"/>
    <property type="match status" value="1"/>
</dbReference>
<evidence type="ECO:0000259" key="2">
    <source>
        <dbReference type="Pfam" id="PF05430"/>
    </source>
</evidence>
<feature type="region of interest" description="Disordered" evidence="1">
    <location>
        <begin position="1"/>
        <end position="22"/>
    </location>
</feature>
<organism evidence="3 4">
    <name type="scientific">Paracoccus panacisoli</name>
    <dbReference type="NCBI Taxonomy" id="1510163"/>
    <lineage>
        <taxon>Bacteria</taxon>
        <taxon>Pseudomonadati</taxon>
        <taxon>Pseudomonadota</taxon>
        <taxon>Alphaproteobacteria</taxon>
        <taxon>Rhodobacterales</taxon>
        <taxon>Paracoccaceae</taxon>
        <taxon>Paracoccus</taxon>
    </lineage>
</organism>
<accession>A0ABV6T4M3</accession>
<evidence type="ECO:0000313" key="4">
    <source>
        <dbReference type="Proteomes" id="UP001589920"/>
    </source>
</evidence>
<sequence length="232" mass="24462">MTPSEQSGDQTGEESGEESGLDWRATQAGEIPVSRRFDDPFFSLAGGLDETRHVFLSGNDLPARLVPGFHVAETGFGTGLNLLALAEVARVPVRFTSFEAFPLSEADLARAHAAFPALAPLSAQLRAGWGQPSFTVGSVTATVIVGDARETLAAWDGRADAWFLDGFSPARNPELWGPDLMAQVARHTAPGGSFATYTAAGHVRRALAEAGFAVSRAPGFAGKRHMSRGVLA</sequence>
<dbReference type="Pfam" id="PF05430">
    <property type="entry name" value="Methyltransf_30"/>
    <property type="match status" value="1"/>
</dbReference>
<feature type="domain" description="MnmC-like methyltransferase" evidence="2">
    <location>
        <begin position="133"/>
        <end position="230"/>
    </location>
</feature>
<protein>
    <submittedName>
        <fullName evidence="3">tRNA (5-methylaminomethyl-2-thiouridine)(34)-methyltransferase MnmD</fullName>
    </submittedName>
</protein>
<feature type="compositionally biased region" description="Polar residues" evidence="1">
    <location>
        <begin position="1"/>
        <end position="10"/>
    </location>
</feature>
<comment type="caution">
    <text evidence="3">The sequence shown here is derived from an EMBL/GenBank/DDBJ whole genome shotgun (WGS) entry which is preliminary data.</text>
</comment>
<evidence type="ECO:0000313" key="3">
    <source>
        <dbReference type="EMBL" id="MFC0812205.1"/>
    </source>
</evidence>
<keyword evidence="4" id="KW-1185">Reference proteome</keyword>
<dbReference type="InterPro" id="IPR047785">
    <property type="entry name" value="tRNA_MNMC2"/>
</dbReference>
<dbReference type="Proteomes" id="UP001589920">
    <property type="component" value="Unassembled WGS sequence"/>
</dbReference>
<dbReference type="NCBIfam" id="NF033855">
    <property type="entry name" value="tRNA_MNMC2"/>
    <property type="match status" value="1"/>
</dbReference>
<name>A0ABV6T4M3_9RHOB</name>
<dbReference type="SUPFAM" id="SSF53335">
    <property type="entry name" value="S-adenosyl-L-methionine-dependent methyltransferases"/>
    <property type="match status" value="1"/>
</dbReference>
<gene>
    <name evidence="3" type="primary">mnmD</name>
    <name evidence="3" type="ORF">ACFHYO_08775</name>
</gene>
<feature type="compositionally biased region" description="Acidic residues" evidence="1">
    <location>
        <begin position="11"/>
        <end position="20"/>
    </location>
</feature>